<sequence length="78" mass="8572">MFHCPAAAVAGFGGSILAEMPTRSLATVSRPYCFSCMTAGFPGVLPEWRARSAFPTRRPEATGGWRVMIFSLFSVWNR</sequence>
<reference evidence="1 2" key="2">
    <citation type="journal article" date="2013" name="Environ. Sci. Technol.">
        <title>The 4-tert-butylphenol-utilizing bacterium Sphingobium fuliginis OMI can degrade bisphenols via phenolic ring hydroxylation and meta-cleavage pathway.</title>
        <authorList>
            <person name="Ogata Y."/>
            <person name="Goda S."/>
            <person name="Toyama T."/>
            <person name="Sei K."/>
            <person name="Ike M."/>
        </authorList>
    </citation>
    <scope>NUCLEOTIDE SEQUENCE [LARGE SCALE GENOMIC DNA]</scope>
    <source>
        <strain evidence="1 2">OMI</strain>
    </source>
</reference>
<dbReference type="EMBL" id="BEWI01000032">
    <property type="protein sequence ID" value="GAY23772.1"/>
    <property type="molecule type" value="Genomic_DNA"/>
</dbReference>
<evidence type="ECO:0000313" key="1">
    <source>
        <dbReference type="EMBL" id="GAY23772.1"/>
    </source>
</evidence>
<accession>A0A292ZGD1</accession>
<dbReference type="AlphaFoldDB" id="A0A292ZGD1"/>
<dbReference type="Proteomes" id="UP000221538">
    <property type="component" value="Unassembled WGS sequence"/>
</dbReference>
<protein>
    <submittedName>
        <fullName evidence="1">Uncharacterized protein</fullName>
    </submittedName>
</protein>
<name>A0A292ZGD1_SPHSA</name>
<gene>
    <name evidence="1" type="ORF">SFOMI_4350</name>
</gene>
<reference evidence="1 2" key="1">
    <citation type="journal article" date="2013" name="Biodegradation">
        <title>Occurrence of 4-tert-butylphenol (4-t-BP) biodegradation in an aquatic sample caused by the presence of Spirodela polyrrhiza and isolation of a 4-t-BP-utilizing bacterium.</title>
        <authorList>
            <person name="Ogata Y."/>
            <person name="Toyama T."/>
            <person name="Yu N."/>
            <person name="Wang X."/>
            <person name="Sei K."/>
            <person name="Ike M."/>
        </authorList>
    </citation>
    <scope>NUCLEOTIDE SEQUENCE [LARGE SCALE GENOMIC DNA]</scope>
    <source>
        <strain evidence="1 2">OMI</strain>
    </source>
</reference>
<comment type="caution">
    <text evidence="1">The sequence shown here is derived from an EMBL/GenBank/DDBJ whole genome shotgun (WGS) entry which is preliminary data.</text>
</comment>
<evidence type="ECO:0000313" key="2">
    <source>
        <dbReference type="Proteomes" id="UP000221538"/>
    </source>
</evidence>
<organism evidence="1 2">
    <name type="scientific">Sphingobium fuliginis (strain ATCC 27551)</name>
    <dbReference type="NCBI Taxonomy" id="336203"/>
    <lineage>
        <taxon>Bacteria</taxon>
        <taxon>Pseudomonadati</taxon>
        <taxon>Pseudomonadota</taxon>
        <taxon>Alphaproteobacteria</taxon>
        <taxon>Sphingomonadales</taxon>
        <taxon>Sphingomonadaceae</taxon>
        <taxon>Sphingobium</taxon>
    </lineage>
</organism>
<proteinExistence type="predicted"/>